<dbReference type="AlphaFoldDB" id="A0A6A6W669"/>
<protein>
    <submittedName>
        <fullName evidence="4">Putative oxidoreductase YgjR</fullName>
    </submittedName>
</protein>
<dbReference type="Proteomes" id="UP000799437">
    <property type="component" value="Unassembled WGS sequence"/>
</dbReference>
<dbReference type="Pfam" id="PF22725">
    <property type="entry name" value="GFO_IDH_MocA_C3"/>
    <property type="match status" value="1"/>
</dbReference>
<dbReference type="InterPro" id="IPR055170">
    <property type="entry name" value="GFO_IDH_MocA-like_dom"/>
</dbReference>
<gene>
    <name evidence="4" type="ORF">EJ05DRAFT_397374</name>
</gene>
<dbReference type="Pfam" id="PF01408">
    <property type="entry name" value="GFO_IDH_MocA"/>
    <property type="match status" value="1"/>
</dbReference>
<dbReference type="OrthoDB" id="2129491at2759"/>
<dbReference type="GO" id="GO:0000166">
    <property type="term" value="F:nucleotide binding"/>
    <property type="evidence" value="ECO:0007669"/>
    <property type="project" value="InterPro"/>
</dbReference>
<accession>A0A6A6W669</accession>
<evidence type="ECO:0000259" key="3">
    <source>
        <dbReference type="Pfam" id="PF22725"/>
    </source>
</evidence>
<evidence type="ECO:0000256" key="1">
    <source>
        <dbReference type="ARBA" id="ARBA00010928"/>
    </source>
</evidence>
<reference evidence="4" key="1">
    <citation type="journal article" date="2020" name="Stud. Mycol.">
        <title>101 Dothideomycetes genomes: a test case for predicting lifestyles and emergence of pathogens.</title>
        <authorList>
            <person name="Haridas S."/>
            <person name="Albert R."/>
            <person name="Binder M."/>
            <person name="Bloem J."/>
            <person name="Labutti K."/>
            <person name="Salamov A."/>
            <person name="Andreopoulos B."/>
            <person name="Baker S."/>
            <person name="Barry K."/>
            <person name="Bills G."/>
            <person name="Bluhm B."/>
            <person name="Cannon C."/>
            <person name="Castanera R."/>
            <person name="Culley D."/>
            <person name="Daum C."/>
            <person name="Ezra D."/>
            <person name="Gonzalez J."/>
            <person name="Henrissat B."/>
            <person name="Kuo A."/>
            <person name="Liang C."/>
            <person name="Lipzen A."/>
            <person name="Lutzoni F."/>
            <person name="Magnuson J."/>
            <person name="Mondo S."/>
            <person name="Nolan M."/>
            <person name="Ohm R."/>
            <person name="Pangilinan J."/>
            <person name="Park H.-J."/>
            <person name="Ramirez L."/>
            <person name="Alfaro M."/>
            <person name="Sun H."/>
            <person name="Tritt A."/>
            <person name="Yoshinaga Y."/>
            <person name="Zwiers L.-H."/>
            <person name="Turgeon B."/>
            <person name="Goodwin S."/>
            <person name="Spatafora J."/>
            <person name="Crous P."/>
            <person name="Grigoriev I."/>
        </authorList>
    </citation>
    <scope>NUCLEOTIDE SEQUENCE</scope>
    <source>
        <strain evidence="4">CBS 121739</strain>
    </source>
</reference>
<feature type="domain" description="Gfo/Idh/MocA-like oxidoreductase N-terminal" evidence="2">
    <location>
        <begin position="2"/>
        <end position="118"/>
    </location>
</feature>
<dbReference type="InterPro" id="IPR036291">
    <property type="entry name" value="NAD(P)-bd_dom_sf"/>
</dbReference>
<dbReference type="SUPFAM" id="SSF55347">
    <property type="entry name" value="Glyceraldehyde-3-phosphate dehydrogenase-like, C-terminal domain"/>
    <property type="match status" value="1"/>
</dbReference>
<dbReference type="SUPFAM" id="SSF51735">
    <property type="entry name" value="NAD(P)-binding Rossmann-fold domains"/>
    <property type="match status" value="1"/>
</dbReference>
<dbReference type="InterPro" id="IPR000683">
    <property type="entry name" value="Gfo/Idh/MocA-like_OxRdtase_N"/>
</dbReference>
<dbReference type="EMBL" id="ML996573">
    <property type="protein sequence ID" value="KAF2757679.1"/>
    <property type="molecule type" value="Genomic_DNA"/>
</dbReference>
<evidence type="ECO:0000313" key="5">
    <source>
        <dbReference type="Proteomes" id="UP000799437"/>
    </source>
</evidence>
<dbReference type="Gene3D" id="3.40.50.720">
    <property type="entry name" value="NAD(P)-binding Rossmann-like Domain"/>
    <property type="match status" value="1"/>
</dbReference>
<dbReference type="PANTHER" id="PTHR43054">
    <property type="match status" value="1"/>
</dbReference>
<feature type="domain" description="GFO/IDH/MocA-like oxidoreductase" evidence="3">
    <location>
        <begin position="153"/>
        <end position="247"/>
    </location>
</feature>
<dbReference type="Gene3D" id="3.30.360.10">
    <property type="entry name" value="Dihydrodipicolinate Reductase, domain 2"/>
    <property type="match status" value="1"/>
</dbReference>
<proteinExistence type="inferred from homology"/>
<sequence length="328" mass="35926">MINFGVVGTGWITESFIAGAHNTKKWQLAAVFSRKQATATEFASKYNVSTTYTSLESLGADSDIRVVYIASPNSLHFSQASILLRAKKHVILEKPLASNSAELDSLFTLAKENDVFLIEAFRHIHEVNFRVLQSNLARLGPIYGASLNYASYSSRYNKVLDGEVPNIFSLEYSGGSLADLGVYPIAAAVALFGEPQKCIYKPVIIATGADGGGVILLEYDTFGVSVNASKIYTSTAPSEVYGEKGTLVINAVTDIDSVKFLDAKRKNTEELAQEKAEQNLQEEADVYADWIEKKDIKAVGIQEQISRAVLRSTEKMRKDNGLIFATEK</sequence>
<dbReference type="PANTHER" id="PTHR43054:SF1">
    <property type="entry name" value="SCYLLO-INOSITOL 2-DEHYDROGENASE (NADP(+)) IOLU"/>
    <property type="match status" value="1"/>
</dbReference>
<dbReference type="GeneID" id="54482446"/>
<comment type="similarity">
    <text evidence="1">Belongs to the Gfo/Idh/MocA family.</text>
</comment>
<evidence type="ECO:0000313" key="4">
    <source>
        <dbReference type="EMBL" id="KAF2757679.1"/>
    </source>
</evidence>
<evidence type="ECO:0000259" key="2">
    <source>
        <dbReference type="Pfam" id="PF01408"/>
    </source>
</evidence>
<name>A0A6A6W669_9PEZI</name>
<organism evidence="4 5">
    <name type="scientific">Pseudovirgaria hyperparasitica</name>
    <dbReference type="NCBI Taxonomy" id="470096"/>
    <lineage>
        <taxon>Eukaryota</taxon>
        <taxon>Fungi</taxon>
        <taxon>Dikarya</taxon>
        <taxon>Ascomycota</taxon>
        <taxon>Pezizomycotina</taxon>
        <taxon>Dothideomycetes</taxon>
        <taxon>Dothideomycetes incertae sedis</taxon>
        <taxon>Acrospermales</taxon>
        <taxon>Acrospermaceae</taxon>
        <taxon>Pseudovirgaria</taxon>
    </lineage>
</organism>
<keyword evidence="5" id="KW-1185">Reference proteome</keyword>
<dbReference type="RefSeq" id="XP_033600130.1">
    <property type="nucleotide sequence ID" value="XM_033741392.1"/>
</dbReference>